<sequence>MPSVNITSLILTENMRITRSLSRFPVLGSAAVIVRRPLFNRTTSANTGAPLSAKRGACMPKPPAKHVPLPYKTGFGFILRGVPRKPEERERLYKERLAFFRRARSYRRKNLPKFKIRGAPTITCDAQYTREHVSERTSFHRIIPSPAYLAPPATNYCGQVLEPDMFAVVPEIREHAPLKWDEWRPTHRPEYNPEVDASMLFVPSTSSSGDFYPEDMARFFPILWRKALAEYACEVRVKKKRSFKARTVGGRRRL</sequence>
<keyword evidence="2" id="KW-1185">Reference proteome</keyword>
<dbReference type="AlphaFoldDB" id="A0A9P5N3L3"/>
<dbReference type="Proteomes" id="UP000759537">
    <property type="component" value="Unassembled WGS sequence"/>
</dbReference>
<name>A0A9P5N3L3_9AGAM</name>
<gene>
    <name evidence="1" type="ORF">DFH94DRAFT_156263</name>
</gene>
<protein>
    <submittedName>
        <fullName evidence="1">Uncharacterized protein</fullName>
    </submittedName>
</protein>
<proteinExistence type="predicted"/>
<evidence type="ECO:0000313" key="2">
    <source>
        <dbReference type="Proteomes" id="UP000759537"/>
    </source>
</evidence>
<evidence type="ECO:0000313" key="1">
    <source>
        <dbReference type="EMBL" id="KAF8485796.1"/>
    </source>
</evidence>
<dbReference type="EMBL" id="WHVB01000002">
    <property type="protein sequence ID" value="KAF8485796.1"/>
    <property type="molecule type" value="Genomic_DNA"/>
</dbReference>
<reference evidence="1" key="1">
    <citation type="submission" date="2019-10" db="EMBL/GenBank/DDBJ databases">
        <authorList>
            <consortium name="DOE Joint Genome Institute"/>
            <person name="Kuo A."/>
            <person name="Miyauchi S."/>
            <person name="Kiss E."/>
            <person name="Drula E."/>
            <person name="Kohler A."/>
            <person name="Sanchez-Garcia M."/>
            <person name="Andreopoulos B."/>
            <person name="Barry K.W."/>
            <person name="Bonito G."/>
            <person name="Buee M."/>
            <person name="Carver A."/>
            <person name="Chen C."/>
            <person name="Cichocki N."/>
            <person name="Clum A."/>
            <person name="Culley D."/>
            <person name="Crous P.W."/>
            <person name="Fauchery L."/>
            <person name="Girlanda M."/>
            <person name="Hayes R."/>
            <person name="Keri Z."/>
            <person name="LaButti K."/>
            <person name="Lipzen A."/>
            <person name="Lombard V."/>
            <person name="Magnuson J."/>
            <person name="Maillard F."/>
            <person name="Morin E."/>
            <person name="Murat C."/>
            <person name="Nolan M."/>
            <person name="Ohm R."/>
            <person name="Pangilinan J."/>
            <person name="Pereira M."/>
            <person name="Perotto S."/>
            <person name="Peter M."/>
            <person name="Riley R."/>
            <person name="Sitrit Y."/>
            <person name="Stielow B."/>
            <person name="Szollosi G."/>
            <person name="Zifcakova L."/>
            <person name="Stursova M."/>
            <person name="Spatafora J.W."/>
            <person name="Tedersoo L."/>
            <person name="Vaario L.-M."/>
            <person name="Yamada A."/>
            <person name="Yan M."/>
            <person name="Wang P."/>
            <person name="Xu J."/>
            <person name="Bruns T."/>
            <person name="Baldrian P."/>
            <person name="Vilgalys R."/>
            <person name="Henrissat B."/>
            <person name="Grigoriev I.V."/>
            <person name="Hibbett D."/>
            <person name="Nagy L.G."/>
            <person name="Martin F.M."/>
        </authorList>
    </citation>
    <scope>NUCLEOTIDE SEQUENCE</scope>
    <source>
        <strain evidence="1">Prilba</strain>
    </source>
</reference>
<comment type="caution">
    <text evidence="1">The sequence shown here is derived from an EMBL/GenBank/DDBJ whole genome shotgun (WGS) entry which is preliminary data.</text>
</comment>
<accession>A0A9P5N3L3</accession>
<dbReference type="OrthoDB" id="3234675at2759"/>
<organism evidence="1 2">
    <name type="scientific">Russula ochroleuca</name>
    <dbReference type="NCBI Taxonomy" id="152965"/>
    <lineage>
        <taxon>Eukaryota</taxon>
        <taxon>Fungi</taxon>
        <taxon>Dikarya</taxon>
        <taxon>Basidiomycota</taxon>
        <taxon>Agaricomycotina</taxon>
        <taxon>Agaricomycetes</taxon>
        <taxon>Russulales</taxon>
        <taxon>Russulaceae</taxon>
        <taxon>Russula</taxon>
    </lineage>
</organism>
<reference evidence="1" key="2">
    <citation type="journal article" date="2020" name="Nat. Commun.">
        <title>Large-scale genome sequencing of mycorrhizal fungi provides insights into the early evolution of symbiotic traits.</title>
        <authorList>
            <person name="Miyauchi S."/>
            <person name="Kiss E."/>
            <person name="Kuo A."/>
            <person name="Drula E."/>
            <person name="Kohler A."/>
            <person name="Sanchez-Garcia M."/>
            <person name="Morin E."/>
            <person name="Andreopoulos B."/>
            <person name="Barry K.W."/>
            <person name="Bonito G."/>
            <person name="Buee M."/>
            <person name="Carver A."/>
            <person name="Chen C."/>
            <person name="Cichocki N."/>
            <person name="Clum A."/>
            <person name="Culley D."/>
            <person name="Crous P.W."/>
            <person name="Fauchery L."/>
            <person name="Girlanda M."/>
            <person name="Hayes R.D."/>
            <person name="Keri Z."/>
            <person name="LaButti K."/>
            <person name="Lipzen A."/>
            <person name="Lombard V."/>
            <person name="Magnuson J."/>
            <person name="Maillard F."/>
            <person name="Murat C."/>
            <person name="Nolan M."/>
            <person name="Ohm R.A."/>
            <person name="Pangilinan J."/>
            <person name="Pereira M.F."/>
            <person name="Perotto S."/>
            <person name="Peter M."/>
            <person name="Pfister S."/>
            <person name="Riley R."/>
            <person name="Sitrit Y."/>
            <person name="Stielow J.B."/>
            <person name="Szollosi G."/>
            <person name="Zifcakova L."/>
            <person name="Stursova M."/>
            <person name="Spatafora J.W."/>
            <person name="Tedersoo L."/>
            <person name="Vaario L.M."/>
            <person name="Yamada A."/>
            <person name="Yan M."/>
            <person name="Wang P."/>
            <person name="Xu J."/>
            <person name="Bruns T."/>
            <person name="Baldrian P."/>
            <person name="Vilgalys R."/>
            <person name="Dunand C."/>
            <person name="Henrissat B."/>
            <person name="Grigoriev I.V."/>
            <person name="Hibbett D."/>
            <person name="Nagy L.G."/>
            <person name="Martin F.M."/>
        </authorList>
    </citation>
    <scope>NUCLEOTIDE SEQUENCE</scope>
    <source>
        <strain evidence="1">Prilba</strain>
    </source>
</reference>